<evidence type="ECO:0000313" key="1">
    <source>
        <dbReference type="EMBL" id="TQS21681.1"/>
    </source>
</evidence>
<sequence length="107" mass="12217">MDRIRILARQGRCPRQRAQAGPQRLRLSLVSTVRNDDDQPLNVWTSSHDYSRVYAEASTSAAAIVSGRYRYRPLRDSVHNVTLGPYLFVTSQDEYVVADDRTAYATR</sequence>
<dbReference type="RefSeq" id="WP_142618440.1">
    <property type="nucleotide sequence ID" value="NZ_VIRM01000010.1"/>
</dbReference>
<name>A0A544YY51_9ACTN</name>
<dbReference type="EMBL" id="VIRM01000010">
    <property type="protein sequence ID" value="TQS21681.1"/>
    <property type="molecule type" value="Genomic_DNA"/>
</dbReference>
<comment type="caution">
    <text evidence="1">The sequence shown here is derived from an EMBL/GenBank/DDBJ whole genome shotgun (WGS) entry which is preliminary data.</text>
</comment>
<evidence type="ECO:0000313" key="2">
    <source>
        <dbReference type="Proteomes" id="UP000316541"/>
    </source>
</evidence>
<organism evidence="1 2">
    <name type="scientific">Microbispora hainanensis</name>
    <dbReference type="NCBI Taxonomy" id="568844"/>
    <lineage>
        <taxon>Bacteria</taxon>
        <taxon>Bacillati</taxon>
        <taxon>Actinomycetota</taxon>
        <taxon>Actinomycetes</taxon>
        <taxon>Streptosporangiales</taxon>
        <taxon>Streptosporangiaceae</taxon>
        <taxon>Microbispora</taxon>
    </lineage>
</organism>
<gene>
    <name evidence="1" type="ORF">FLX08_10790</name>
</gene>
<dbReference type="Proteomes" id="UP000316541">
    <property type="component" value="Unassembled WGS sequence"/>
</dbReference>
<proteinExistence type="predicted"/>
<accession>A0A544YY51</accession>
<protein>
    <submittedName>
        <fullName evidence="1">Uncharacterized protein</fullName>
    </submittedName>
</protein>
<reference evidence="1 2" key="1">
    <citation type="submission" date="2019-07" db="EMBL/GenBank/DDBJ databases">
        <title>Microbispora hainanensis DSM 45428.</title>
        <authorList>
            <person name="Thawai C."/>
        </authorList>
    </citation>
    <scope>NUCLEOTIDE SEQUENCE [LARGE SCALE GENOMIC DNA]</scope>
    <source>
        <strain evidence="1 2">DSM 45428</strain>
    </source>
</reference>
<dbReference type="AlphaFoldDB" id="A0A544YY51"/>